<organism evidence="2 3">
    <name type="scientific">Aspergillus chevalieri</name>
    <name type="common">Eurotium chevalieri</name>
    <dbReference type="NCBI Taxonomy" id="182096"/>
    <lineage>
        <taxon>Eukaryota</taxon>
        <taxon>Fungi</taxon>
        <taxon>Dikarya</taxon>
        <taxon>Ascomycota</taxon>
        <taxon>Pezizomycotina</taxon>
        <taxon>Eurotiomycetes</taxon>
        <taxon>Eurotiomycetidae</taxon>
        <taxon>Eurotiales</taxon>
        <taxon>Aspergillaceae</taxon>
        <taxon>Aspergillus</taxon>
        <taxon>Aspergillus subgen. Aspergillus</taxon>
    </lineage>
</organism>
<name>A0A7R7VS00_ASPCH</name>
<keyword evidence="3" id="KW-1185">Reference proteome</keyword>
<feature type="region of interest" description="Disordered" evidence="1">
    <location>
        <begin position="1"/>
        <end position="80"/>
    </location>
</feature>
<dbReference type="EMBL" id="AP024420">
    <property type="protein sequence ID" value="BCR89647.1"/>
    <property type="molecule type" value="Genomic_DNA"/>
</dbReference>
<accession>A0A7R7VS00</accession>
<evidence type="ECO:0000256" key="1">
    <source>
        <dbReference type="SAM" id="MobiDB-lite"/>
    </source>
</evidence>
<dbReference type="KEGG" id="ache:ACHE_50845A"/>
<reference evidence="2" key="1">
    <citation type="submission" date="2021-01" db="EMBL/GenBank/DDBJ databases">
        <authorList>
            <consortium name="Aspergillus chevalieri M1 genome sequencing consortium"/>
            <person name="Kazuki M."/>
            <person name="Futagami T."/>
        </authorList>
    </citation>
    <scope>NUCLEOTIDE SEQUENCE</scope>
    <source>
        <strain evidence="2">M1</strain>
    </source>
</reference>
<evidence type="ECO:0000313" key="2">
    <source>
        <dbReference type="EMBL" id="BCR89647.1"/>
    </source>
</evidence>
<dbReference type="Proteomes" id="UP000637239">
    <property type="component" value="Chromosome 5"/>
</dbReference>
<evidence type="ECO:0000313" key="3">
    <source>
        <dbReference type="Proteomes" id="UP000637239"/>
    </source>
</evidence>
<dbReference type="AlphaFoldDB" id="A0A7R7VS00"/>
<feature type="compositionally biased region" description="Low complexity" evidence="1">
    <location>
        <begin position="22"/>
        <end position="33"/>
    </location>
</feature>
<gene>
    <name evidence="2" type="ORF">ACHE_50845A</name>
</gene>
<protein>
    <submittedName>
        <fullName evidence="2">Uncharacterized protein</fullName>
    </submittedName>
</protein>
<dbReference type="RefSeq" id="XP_043138169.1">
    <property type="nucleotide sequence ID" value="XM_043280606.1"/>
</dbReference>
<sequence length="80" mass="9087">MPDPWDPTSHLYDQADKRRSSSDSSSNTSQSQSAWDWQGQWQLATGSNDYSSKSGQYATQNNNGEAQGSSGDIERRWQRW</sequence>
<feature type="compositionally biased region" description="Polar residues" evidence="1">
    <location>
        <begin position="39"/>
        <end position="70"/>
    </location>
</feature>
<proteinExistence type="predicted"/>
<dbReference type="GeneID" id="66984005"/>
<reference evidence="2" key="2">
    <citation type="submission" date="2021-02" db="EMBL/GenBank/DDBJ databases">
        <title>Aspergillus chevalieri M1 genome sequence.</title>
        <authorList>
            <person name="Kadooka C."/>
            <person name="Mori K."/>
            <person name="Futagami T."/>
        </authorList>
    </citation>
    <scope>NUCLEOTIDE SEQUENCE</scope>
    <source>
        <strain evidence="2">M1</strain>
    </source>
</reference>